<evidence type="ECO:0000313" key="2">
    <source>
        <dbReference type="Proteomes" id="UP000304947"/>
    </source>
</evidence>
<protein>
    <submittedName>
        <fullName evidence="1">Uncharacterized protein</fullName>
    </submittedName>
</protein>
<name>A0A4T0BMA0_AURPU</name>
<dbReference type="EMBL" id="QZBU01002551">
    <property type="protein sequence ID" value="TIA35443.1"/>
    <property type="molecule type" value="Genomic_DNA"/>
</dbReference>
<gene>
    <name evidence="1" type="ORF">D6C83_06700</name>
</gene>
<organism evidence="1 2">
    <name type="scientific">Aureobasidium pullulans</name>
    <name type="common">Black yeast</name>
    <name type="synonym">Pullularia pullulans</name>
    <dbReference type="NCBI Taxonomy" id="5580"/>
    <lineage>
        <taxon>Eukaryota</taxon>
        <taxon>Fungi</taxon>
        <taxon>Dikarya</taxon>
        <taxon>Ascomycota</taxon>
        <taxon>Pezizomycotina</taxon>
        <taxon>Dothideomycetes</taxon>
        <taxon>Dothideomycetidae</taxon>
        <taxon>Dothideales</taxon>
        <taxon>Saccotheciaceae</taxon>
        <taxon>Aureobasidium</taxon>
    </lineage>
</organism>
<sequence length="271" mass="30436">MALPGRKVALSSLTIQIGHTEDTLHTSSSLPNPHAHLHRPIRFSPVPIVLAIWSSLPLLSLGRLDPRSEPNISNHSSMALRRIAPFTISSARATRTCFSFKERMGPSWHTNCPSCVPLHPLLKLHLLACISVVAICILLRSNTATTTSHSSVTRLQLVSSLLPSRQTSPLWNPALSYLLLMTRTFFRRTISSIPSHLTSPFHALKNASSLQARKHWNPLYLFALLVLHMSSMSTRTLVGRAVSMPRYSFLSERGIRQRRTREWAMRCKRLS</sequence>
<evidence type="ECO:0000313" key="1">
    <source>
        <dbReference type="EMBL" id="TIA35443.1"/>
    </source>
</evidence>
<proteinExistence type="predicted"/>
<comment type="caution">
    <text evidence="1">The sequence shown here is derived from an EMBL/GenBank/DDBJ whole genome shotgun (WGS) entry which is preliminary data.</text>
</comment>
<reference evidence="1 2" key="1">
    <citation type="submission" date="2018-10" db="EMBL/GenBank/DDBJ databases">
        <title>Fifty Aureobasidium pullulans genomes reveal a recombining polyextremotolerant generalist.</title>
        <authorList>
            <person name="Gostincar C."/>
            <person name="Turk M."/>
            <person name="Zajc J."/>
            <person name="Gunde-Cimerman N."/>
        </authorList>
    </citation>
    <scope>NUCLEOTIDE SEQUENCE [LARGE SCALE GENOMIC DNA]</scope>
    <source>
        <strain evidence="1 2">EXF-3380</strain>
    </source>
</reference>
<accession>A0A4T0BMA0</accession>
<dbReference type="AlphaFoldDB" id="A0A4T0BMA0"/>
<dbReference type="Proteomes" id="UP000304947">
    <property type="component" value="Unassembled WGS sequence"/>
</dbReference>